<feature type="compositionally biased region" description="Basic and acidic residues" evidence="1">
    <location>
        <begin position="1209"/>
        <end position="1220"/>
    </location>
</feature>
<dbReference type="Proteomes" id="UP000001861">
    <property type="component" value="Unassembled WGS sequence"/>
</dbReference>
<feature type="compositionally biased region" description="Low complexity" evidence="1">
    <location>
        <begin position="899"/>
        <end position="914"/>
    </location>
</feature>
<gene>
    <name evidence="2" type="ORF">CC1G_10979</name>
</gene>
<organism evidence="2 3">
    <name type="scientific">Coprinopsis cinerea (strain Okayama-7 / 130 / ATCC MYA-4618 / FGSC 9003)</name>
    <name type="common">Inky cap fungus</name>
    <name type="synonym">Hormographiella aspergillata</name>
    <dbReference type="NCBI Taxonomy" id="240176"/>
    <lineage>
        <taxon>Eukaryota</taxon>
        <taxon>Fungi</taxon>
        <taxon>Dikarya</taxon>
        <taxon>Basidiomycota</taxon>
        <taxon>Agaricomycotina</taxon>
        <taxon>Agaricomycetes</taxon>
        <taxon>Agaricomycetidae</taxon>
        <taxon>Agaricales</taxon>
        <taxon>Agaricineae</taxon>
        <taxon>Psathyrellaceae</taxon>
        <taxon>Coprinopsis</taxon>
    </lineage>
</organism>
<keyword evidence="3" id="KW-1185">Reference proteome</keyword>
<feature type="compositionally biased region" description="Low complexity" evidence="1">
    <location>
        <begin position="395"/>
        <end position="438"/>
    </location>
</feature>
<dbReference type="EMBL" id="AACS02000011">
    <property type="protein sequence ID" value="EAU81521.2"/>
    <property type="molecule type" value="Genomic_DNA"/>
</dbReference>
<comment type="caution">
    <text evidence="2">The sequence shown here is derived from an EMBL/GenBank/DDBJ whole genome shotgun (WGS) entry which is preliminary data.</text>
</comment>
<dbReference type="HOGENOM" id="CLU_235128_0_0_1"/>
<dbReference type="InParanoid" id="A8PC29"/>
<feature type="region of interest" description="Disordered" evidence="1">
    <location>
        <begin position="789"/>
        <end position="1044"/>
    </location>
</feature>
<feature type="compositionally biased region" description="Pro residues" evidence="1">
    <location>
        <begin position="22"/>
        <end position="36"/>
    </location>
</feature>
<feature type="region of interest" description="Disordered" evidence="1">
    <location>
        <begin position="1335"/>
        <end position="1355"/>
    </location>
</feature>
<dbReference type="OrthoDB" id="3132202at2759"/>
<feature type="compositionally biased region" description="Low complexity" evidence="1">
    <location>
        <begin position="617"/>
        <end position="628"/>
    </location>
</feature>
<feature type="compositionally biased region" description="Polar residues" evidence="1">
    <location>
        <begin position="888"/>
        <end position="898"/>
    </location>
</feature>
<feature type="compositionally biased region" description="Basic and acidic residues" evidence="1">
    <location>
        <begin position="130"/>
        <end position="154"/>
    </location>
</feature>
<feature type="compositionally biased region" description="Low complexity" evidence="1">
    <location>
        <begin position="205"/>
        <end position="230"/>
    </location>
</feature>
<feature type="compositionally biased region" description="Polar residues" evidence="1">
    <location>
        <begin position="578"/>
        <end position="609"/>
    </location>
</feature>
<feature type="region of interest" description="Disordered" evidence="1">
    <location>
        <begin position="104"/>
        <end position="231"/>
    </location>
</feature>
<feature type="region of interest" description="Disordered" evidence="1">
    <location>
        <begin position="1760"/>
        <end position="1831"/>
    </location>
</feature>
<feature type="compositionally biased region" description="Low complexity" evidence="1">
    <location>
        <begin position="37"/>
        <end position="55"/>
    </location>
</feature>
<feature type="compositionally biased region" description="Low complexity" evidence="1">
    <location>
        <begin position="1705"/>
        <end position="1727"/>
    </location>
</feature>
<feature type="compositionally biased region" description="Low complexity" evidence="1">
    <location>
        <begin position="1669"/>
        <end position="1678"/>
    </location>
</feature>
<feature type="compositionally biased region" description="Low complexity" evidence="1">
    <location>
        <begin position="967"/>
        <end position="988"/>
    </location>
</feature>
<dbReference type="VEuPathDB" id="FungiDB:CC1G_10979"/>
<feature type="region of interest" description="Disordered" evidence="1">
    <location>
        <begin position="1420"/>
        <end position="1474"/>
    </location>
</feature>
<dbReference type="RefSeq" id="XP_001840316.2">
    <property type="nucleotide sequence ID" value="XM_001840264.2"/>
</dbReference>
<feature type="region of interest" description="Disordered" evidence="1">
    <location>
        <begin position="1138"/>
        <end position="1314"/>
    </location>
</feature>
<feature type="compositionally biased region" description="Polar residues" evidence="1">
    <location>
        <begin position="994"/>
        <end position="1003"/>
    </location>
</feature>
<feature type="compositionally biased region" description="Polar residues" evidence="1">
    <location>
        <begin position="505"/>
        <end position="526"/>
    </location>
</feature>
<feature type="compositionally biased region" description="Polar residues" evidence="1">
    <location>
        <begin position="316"/>
        <end position="328"/>
    </location>
</feature>
<feature type="compositionally biased region" description="Low complexity" evidence="1">
    <location>
        <begin position="175"/>
        <end position="184"/>
    </location>
</feature>
<sequence>MSSHRVGAEERPRSCDSSIIEIPPPPTSTPPLPPGVSPQSNAAPASSPASKLAPATICADQNASSTPRIQIPAQSPSSSPSSAPLLDTVIPSLSLSLDLDHNTVSLAPSAEEAELPSTSHSSESPEDEGERCRLGRETRADVPDGAGRREKEQSSDPLDVPGSTLSGPHPPPPSAAALAPSAATNRSSLNSLGSTGTHESNPRPISATTITSSSSASSDSLVSLPPSSSPCSCCVDAGGNKIKKSCTCSYKSRLQRWVSEQCHFVQVDGDEDSEPDSPVLGVEDVVNPNGLVKTAPNTPPSTMSRPRPKNKWYWHSSFNSNSRDSYGQEQEDRWGDGGVRADSPVLGFEFEHNKSTKDEKRKSQRGSGLRNSFDALSHPQAPPRVQSSNPEQPMSPSQPLSRKPSLSRSPSQSISAATLPSSPNRSPYTSPYPSRRPSLAIRQPSLGQLPESEDDESGKSSGRRHFSHLTSPTTTISMFSGSSGSGSGDSTVLGHAAPVPLGRGRSQSASIVGATAASQHQQQFYSPQKPGHGHSQSVSFVNGRGYQDLQLRYQSALAAPEPENGLAPPFELQSSNVTNARTSNSSQSFSPTALGSPMTPSISRNNSHTLIAPPPSSSSSVFPTSRTPRTPPGNSQTPRTPPTLSSHPSMASLRHAVYIDSEEVRERLDALIRKESREVLNPGIQPSVGQSMDALNQGLSAPPPVRYGRSRSQSLVSVAESVDEYEGEWRSRNDIGEAMLRGSMYSGNSRGDDEDDEDKRTTLYAAGLEYAAHAMGLDKIDPVASAAASRSGSGVGLNEAGARPEGEQADYRDYLSGRFYEDAEGENEGDRTFTGVDEKGKSGEGRWDADDLDEYRDLFYKPSPRKSQSRTQFVEQEQQQPQRPPLSHSLSVPHMSQAQQPSVGGHSHSQSVSVAMLASNGPATASTSPGSSPSAAAKSKAFYQTEDGSGSRVYLGPGSPASKHRSNASVSSNGTGTNSSRSSRSYAYLPAGSATHSRASSIQARLMQGHKSQPSLSSAGSRSRTGSVSASGSVPRPAPLDLGPAMELGVEPVASLVIEAVSASVRDSVAIGPPPKRPAPAPPLLIEATGVDRGAAVEGVELEGCAEFGYLSDQEKGGEGEATLKGKVQVMSSRWSLASSSQESLELAKKEKERELRDREKKAKSAPSSPGQTKDKRKSLFGSGDAGSPDQPQVGKRSRLASFIARFAGGKDKDKEREQLNVDGEVNQVQGTWEPVPPVPPAPLNPPPLPPHLKSKLSLASLRGDDHYPGAIPPTPGSMISDWDVPPPTPAPTSSARSSRVYGSIGAHSSSSPILNRARSHSHLSVLSGASAGTFGPGVHGHGQHASPPPSPSYFQSSFGAASALSLSNDQLSPPPTPGFWAAGAGFPRSVTSSPRGSFVYPSVHVHNLPLHAQAQLEAQQSQLAPSTTPTLRPSSNDSAVAPPLESYGSPKSQNTHLSSGPATLEYSTSVSSHGYPATPGSIVEFPQVGAPLPQDKLDAKVSLDANRVVEGEGDDESLLEEAKDILDVHSYGYDSASSARMSRQSEYDDDSFDVLDAYGRGPGSVSSHARSQSQQSQQLQLRSHSRSSSVLSKGSSRQSIGSGRQLQQTLSGARSPSRSTPDVSRKSNSSDDPPPPVPPKDGLYDALTGIATQRQKMGLTHSSHSSRDGSFSGSASPASPPPRPSQQHSHSSPHVRFPALQQQSGAVSTVSGSSHSGSGRSTPSSKGMGGLMTRLRLKSSPSLGSLRPVADSRPSLHQMHSYAPLDSPPVPPPPMSRVGSPPLGSSFLPGDFTIKHKSSTKNFGSTFSRMIGRGRDKDKKGYKEEEESDLDLDEELKHLDASMAFGAGGMIGVGPGSSKTVRTRGKYGQGDDGYNLDSSLAFVGGVGGMIASGGTIKGRARKEPVSDDLDEELKNVDPSLLVGGAGGMIAVGK</sequence>
<evidence type="ECO:0000256" key="1">
    <source>
        <dbReference type="SAM" id="MobiDB-lite"/>
    </source>
</evidence>
<feature type="compositionally biased region" description="Polar residues" evidence="1">
    <location>
        <begin position="1426"/>
        <end position="1439"/>
    </location>
</feature>
<feature type="region of interest" description="Disordered" evidence="1">
    <location>
        <begin position="268"/>
        <end position="543"/>
    </location>
</feature>
<feature type="compositionally biased region" description="Basic and acidic residues" evidence="1">
    <location>
        <begin position="1146"/>
        <end position="1163"/>
    </location>
</feature>
<feature type="compositionally biased region" description="Basic and acidic residues" evidence="1">
    <location>
        <begin position="349"/>
        <end position="361"/>
    </location>
</feature>
<evidence type="ECO:0000313" key="3">
    <source>
        <dbReference type="Proteomes" id="UP000001861"/>
    </source>
</evidence>
<feature type="compositionally biased region" description="Basic and acidic residues" evidence="1">
    <location>
        <begin position="1"/>
        <end position="14"/>
    </location>
</feature>
<feature type="compositionally biased region" description="Polar residues" evidence="1">
    <location>
        <begin position="385"/>
        <end position="394"/>
    </location>
</feature>
<protein>
    <submittedName>
        <fullName evidence="2">Uncharacterized protein</fullName>
    </submittedName>
</protein>
<dbReference type="KEGG" id="cci:CC1G_10979"/>
<dbReference type="GeneID" id="6016951"/>
<name>A8PC29_COPC7</name>
<feature type="region of interest" description="Disordered" evidence="1">
    <location>
        <begin position="1553"/>
        <end position="1732"/>
    </location>
</feature>
<feature type="compositionally biased region" description="Basic and acidic residues" evidence="1">
    <location>
        <begin position="802"/>
        <end position="821"/>
    </location>
</feature>
<feature type="compositionally biased region" description="Low complexity" evidence="1">
    <location>
        <begin position="1564"/>
        <end position="1609"/>
    </location>
</feature>
<feature type="compositionally biased region" description="Polar residues" evidence="1">
    <location>
        <begin position="185"/>
        <end position="199"/>
    </location>
</feature>
<proteinExistence type="predicted"/>
<feature type="compositionally biased region" description="Pro residues" evidence="1">
    <location>
        <begin position="1767"/>
        <end position="1776"/>
    </location>
</feature>
<dbReference type="OMA" id="DASCARY"/>
<feature type="compositionally biased region" description="Basic and acidic residues" evidence="1">
    <location>
        <begin position="828"/>
        <end position="859"/>
    </location>
</feature>
<feature type="compositionally biased region" description="Polar residues" evidence="1">
    <location>
        <begin position="1450"/>
        <end position="1473"/>
    </location>
</feature>
<reference evidence="2 3" key="1">
    <citation type="journal article" date="2010" name="Proc. Natl. Acad. Sci. U.S.A.">
        <title>Insights into evolution of multicellular fungi from the assembled chromosomes of the mushroom Coprinopsis cinerea (Coprinus cinereus).</title>
        <authorList>
            <person name="Stajich J.E."/>
            <person name="Wilke S.K."/>
            <person name="Ahren D."/>
            <person name="Au C.H."/>
            <person name="Birren B.W."/>
            <person name="Borodovsky M."/>
            <person name="Burns C."/>
            <person name="Canback B."/>
            <person name="Casselton L.A."/>
            <person name="Cheng C.K."/>
            <person name="Deng J."/>
            <person name="Dietrich F.S."/>
            <person name="Fargo D.C."/>
            <person name="Farman M.L."/>
            <person name="Gathman A.C."/>
            <person name="Goldberg J."/>
            <person name="Guigo R."/>
            <person name="Hoegger P.J."/>
            <person name="Hooker J.B."/>
            <person name="Huggins A."/>
            <person name="James T.Y."/>
            <person name="Kamada T."/>
            <person name="Kilaru S."/>
            <person name="Kodira C."/>
            <person name="Kues U."/>
            <person name="Kupfer D."/>
            <person name="Kwan H.S."/>
            <person name="Lomsadze A."/>
            <person name="Li W."/>
            <person name="Lilly W.W."/>
            <person name="Ma L.J."/>
            <person name="Mackey A.J."/>
            <person name="Manning G."/>
            <person name="Martin F."/>
            <person name="Muraguchi H."/>
            <person name="Natvig D.O."/>
            <person name="Palmerini H."/>
            <person name="Ramesh M.A."/>
            <person name="Rehmeyer C.J."/>
            <person name="Roe B.A."/>
            <person name="Shenoy N."/>
            <person name="Stanke M."/>
            <person name="Ter-Hovhannisyan V."/>
            <person name="Tunlid A."/>
            <person name="Velagapudi R."/>
            <person name="Vision T.J."/>
            <person name="Zeng Q."/>
            <person name="Zolan M.E."/>
            <person name="Pukkila P.J."/>
        </authorList>
    </citation>
    <scope>NUCLEOTIDE SEQUENCE [LARGE SCALE GENOMIC DNA]</scope>
    <source>
        <strain evidence="3">Okayama-7 / 130 / ATCC MYA-4618 / FGSC 9003</strain>
    </source>
</reference>
<accession>A8PC29</accession>
<feature type="compositionally biased region" description="Low complexity" evidence="1">
    <location>
        <begin position="921"/>
        <end position="941"/>
    </location>
</feature>
<feature type="region of interest" description="Disordered" evidence="1">
    <location>
        <begin position="578"/>
        <end position="650"/>
    </location>
</feature>
<evidence type="ECO:0000313" key="2">
    <source>
        <dbReference type="EMBL" id="EAU81521.2"/>
    </source>
</evidence>
<feature type="compositionally biased region" description="Polar residues" evidence="1">
    <location>
        <begin position="59"/>
        <end position="68"/>
    </location>
</feature>
<feature type="region of interest" description="Disordered" evidence="1">
    <location>
        <begin position="1"/>
        <end position="86"/>
    </location>
</feature>
<feature type="compositionally biased region" description="Low complexity" evidence="1">
    <location>
        <begin position="473"/>
        <end position="482"/>
    </location>
</feature>
<feature type="compositionally biased region" description="Basic and acidic residues" evidence="1">
    <location>
        <begin position="1814"/>
        <end position="1824"/>
    </location>
</feature>
<feature type="compositionally biased region" description="Polar residues" evidence="1">
    <location>
        <begin position="633"/>
        <end position="649"/>
    </location>
</feature>
<feature type="compositionally biased region" description="Polar residues" evidence="1">
    <location>
        <begin position="1010"/>
        <end position="1032"/>
    </location>
</feature>
<feature type="compositionally biased region" description="Polar residues" evidence="1">
    <location>
        <begin position="1610"/>
        <end position="1623"/>
    </location>
</feature>
<feature type="compositionally biased region" description="Low complexity" evidence="1">
    <location>
        <begin position="69"/>
        <end position="84"/>
    </location>
</feature>
<feature type="compositionally biased region" description="Pro residues" evidence="1">
    <location>
        <begin position="1235"/>
        <end position="1251"/>
    </location>
</feature>